<dbReference type="Proteomes" id="UP000215002">
    <property type="component" value="Chromosome"/>
</dbReference>
<accession>A0A223NVL9</accession>
<keyword evidence="4" id="KW-1185">Reference proteome</keyword>
<reference evidence="3 4" key="1">
    <citation type="submission" date="2017-08" db="EMBL/GenBank/DDBJ databases">
        <title>Complete genome sequence of Mucilaginibacter sp. strain BJC16-A31.</title>
        <authorList>
            <consortium name="Henan University of Science and Technology"/>
            <person name="You X."/>
        </authorList>
    </citation>
    <scope>NUCLEOTIDE SEQUENCE [LARGE SCALE GENOMIC DNA]</scope>
    <source>
        <strain evidence="3 4">BJC16-A31</strain>
    </source>
</reference>
<dbReference type="EMBL" id="CP022743">
    <property type="protein sequence ID" value="ASU33876.1"/>
    <property type="molecule type" value="Genomic_DNA"/>
</dbReference>
<dbReference type="SUPFAM" id="SSF69593">
    <property type="entry name" value="Glycerol-3-phosphate (1)-acyltransferase"/>
    <property type="match status" value="1"/>
</dbReference>
<dbReference type="Pfam" id="PF01553">
    <property type="entry name" value="Acyltransferase"/>
    <property type="match status" value="1"/>
</dbReference>
<name>A0A223NVL9_9SPHI</name>
<dbReference type="GO" id="GO:0016746">
    <property type="term" value="F:acyltransferase activity"/>
    <property type="evidence" value="ECO:0007669"/>
    <property type="project" value="UniProtKB-KW"/>
</dbReference>
<keyword evidence="1" id="KW-0472">Membrane</keyword>
<sequence>MIIHPIDIKPNHSYVLMCNHFGFLDGFFSYYIAFKMLDKQQKLKGLYTMSVKKQMEKNWWLKYCGSFSVEPGTRSVKESLDYAAEILSSPGNILLYYPQGNLESQHIRHIEFKDGIYEIVKGIKGDCQLIWGSTVIEYYESTKPSANMSLLDCGTNHDFDFEALKQNVNAHHLKSMKNLVRFTKEPQNLM</sequence>
<feature type="transmembrane region" description="Helical" evidence="1">
    <location>
        <begin position="14"/>
        <end position="34"/>
    </location>
</feature>
<organism evidence="3 4">
    <name type="scientific">Mucilaginibacter xinganensis</name>
    <dbReference type="NCBI Taxonomy" id="1234841"/>
    <lineage>
        <taxon>Bacteria</taxon>
        <taxon>Pseudomonadati</taxon>
        <taxon>Bacteroidota</taxon>
        <taxon>Sphingobacteriia</taxon>
        <taxon>Sphingobacteriales</taxon>
        <taxon>Sphingobacteriaceae</taxon>
        <taxon>Mucilaginibacter</taxon>
    </lineage>
</organism>
<keyword evidence="1" id="KW-1133">Transmembrane helix</keyword>
<dbReference type="AlphaFoldDB" id="A0A223NVL9"/>
<evidence type="ECO:0000313" key="3">
    <source>
        <dbReference type="EMBL" id="ASU33876.1"/>
    </source>
</evidence>
<keyword evidence="1" id="KW-0812">Transmembrane</keyword>
<feature type="domain" description="Phospholipid/glycerol acyltransferase" evidence="2">
    <location>
        <begin position="14"/>
        <end position="135"/>
    </location>
</feature>
<dbReference type="KEGG" id="muc:MuYL_1984"/>
<protein>
    <submittedName>
        <fullName evidence="3">Glycerol acyltransferase</fullName>
    </submittedName>
</protein>
<evidence type="ECO:0000259" key="2">
    <source>
        <dbReference type="SMART" id="SM00563"/>
    </source>
</evidence>
<evidence type="ECO:0000313" key="4">
    <source>
        <dbReference type="Proteomes" id="UP000215002"/>
    </source>
</evidence>
<dbReference type="InterPro" id="IPR002123">
    <property type="entry name" value="Plipid/glycerol_acylTrfase"/>
</dbReference>
<proteinExistence type="predicted"/>
<evidence type="ECO:0000256" key="1">
    <source>
        <dbReference type="SAM" id="Phobius"/>
    </source>
</evidence>
<dbReference type="SMART" id="SM00563">
    <property type="entry name" value="PlsC"/>
    <property type="match status" value="1"/>
</dbReference>
<keyword evidence="3" id="KW-0808">Transferase</keyword>
<gene>
    <name evidence="3" type="ORF">MuYL_1984</name>
</gene>
<keyword evidence="3" id="KW-0012">Acyltransferase</keyword>